<keyword evidence="2" id="KW-0597">Phosphoprotein</keyword>
<evidence type="ECO:0000313" key="6">
    <source>
        <dbReference type="Proteomes" id="UP001218218"/>
    </source>
</evidence>
<dbReference type="Pfam" id="PF07993">
    <property type="entry name" value="NAD_binding_4"/>
    <property type="match status" value="1"/>
</dbReference>
<keyword evidence="1" id="KW-0596">Phosphopantetheine</keyword>
<sequence length="815" mass="88747">MRRFLFFRHEPLASWSSQDLEPWLKTHASLVADIDIRGGHDLFDQSFDSLNTTFLRHRIVGALKNSGATVAAQKIPQNFVYAHLSIEQLATAIATLVRGGADDSADGPAALVEKMIAKYSEGFEAAVSHDSKSAASSNGTVVFLTGSTGGLGSHVLEILLSLSVFTHSTEGVKLQLLNGKKLVYLEGDTAKEYLGLPLDVWTTLCDTLTAIIHNAWTLDFNKGLSSFELHFDSCSRRLHRLCPELGPNAWSIPRVSERILAASGLEATSFRIGQVTGSSSNGAWSTTDWVPAIVKSSTALGNFPSDPSNVVAWITPEAVFHTIVDAALSVKRLPFAVNLYNFLSDPSRTGSSNSRPARATAEDIERILLDFFKGAVAGAGTTAFSTLKAQAIKVSLTSLIIAVWAYSVHMWILTPVIVMHFEALALQACSIMPTRACICNASVARRLEAAPPTVRVLRCVSTADRSYYAPRVSDKAMKLDQHASPPLYLHAESSLVGARLVLRTMNIRTCWLHSGRIPKWPTRLLLLQVAEEDETTDSWRVNLPDTHSYVPLLPASRSRHWSFATEDGLNASGGSTSFPSHSAVSHPSLAPTRGRDGETEQKRTRLEVKNIAPEGAGRAGLELERPEEGGGTRRLDVSPPTNQSTPADRDALRSRKLRVCPKRERLEEEDRFRTSSTHSWGRGTVPCATTSRTWWISAGLPWTAVATVGPSAPVGSTTHSASRTTHPPQSTQLVYLLLNIRFRLLNLPSLAPVPTGEKTPSEREGAAHCEEWTEEWTPCRIFTQGAGSSCFCTLIPHRTALSLRPQSAAFVVDSA</sequence>
<evidence type="ECO:0000256" key="3">
    <source>
        <dbReference type="SAM" id="MobiDB-lite"/>
    </source>
</evidence>
<dbReference type="PANTHER" id="PTHR44845:SF1">
    <property type="entry name" value="L-2-AMINOADIPATE REDUCTASE"/>
    <property type="match status" value="1"/>
</dbReference>
<feature type="compositionally biased region" description="Basic and acidic residues" evidence="3">
    <location>
        <begin position="621"/>
        <end position="636"/>
    </location>
</feature>
<reference evidence="5" key="1">
    <citation type="submission" date="2023-03" db="EMBL/GenBank/DDBJ databases">
        <title>Massive genome expansion in bonnet fungi (Mycena s.s.) driven by repeated elements and novel gene families across ecological guilds.</title>
        <authorList>
            <consortium name="Lawrence Berkeley National Laboratory"/>
            <person name="Harder C.B."/>
            <person name="Miyauchi S."/>
            <person name="Viragh M."/>
            <person name="Kuo A."/>
            <person name="Thoen E."/>
            <person name="Andreopoulos B."/>
            <person name="Lu D."/>
            <person name="Skrede I."/>
            <person name="Drula E."/>
            <person name="Henrissat B."/>
            <person name="Morin E."/>
            <person name="Kohler A."/>
            <person name="Barry K."/>
            <person name="LaButti K."/>
            <person name="Morin E."/>
            <person name="Salamov A."/>
            <person name="Lipzen A."/>
            <person name="Mereny Z."/>
            <person name="Hegedus B."/>
            <person name="Baldrian P."/>
            <person name="Stursova M."/>
            <person name="Weitz H."/>
            <person name="Taylor A."/>
            <person name="Grigoriev I.V."/>
            <person name="Nagy L.G."/>
            <person name="Martin F."/>
            <person name="Kauserud H."/>
        </authorList>
    </citation>
    <scope>NUCLEOTIDE SEQUENCE</scope>
    <source>
        <strain evidence="5">CBHHK002</strain>
    </source>
</reference>
<dbReference type="InterPro" id="IPR013120">
    <property type="entry name" value="FAR_NAD-bd"/>
</dbReference>
<evidence type="ECO:0000256" key="2">
    <source>
        <dbReference type="ARBA" id="ARBA00022553"/>
    </source>
</evidence>
<feature type="region of interest" description="Disordered" evidence="3">
    <location>
        <begin position="572"/>
        <end position="655"/>
    </location>
</feature>
<feature type="domain" description="Thioester reductase (TE)" evidence="4">
    <location>
        <begin position="178"/>
        <end position="242"/>
    </location>
</feature>
<keyword evidence="6" id="KW-1185">Reference proteome</keyword>
<name>A0AAD7AK24_9AGAR</name>
<feature type="compositionally biased region" description="Basic and acidic residues" evidence="3">
    <location>
        <begin position="593"/>
        <end position="608"/>
    </location>
</feature>
<dbReference type="AlphaFoldDB" id="A0AAD7AK24"/>
<comment type="caution">
    <text evidence="5">The sequence shown here is derived from an EMBL/GenBank/DDBJ whole genome shotgun (WGS) entry which is preliminary data.</text>
</comment>
<evidence type="ECO:0000256" key="1">
    <source>
        <dbReference type="ARBA" id="ARBA00022450"/>
    </source>
</evidence>
<organism evidence="5 6">
    <name type="scientific">Mycena albidolilacea</name>
    <dbReference type="NCBI Taxonomy" id="1033008"/>
    <lineage>
        <taxon>Eukaryota</taxon>
        <taxon>Fungi</taxon>
        <taxon>Dikarya</taxon>
        <taxon>Basidiomycota</taxon>
        <taxon>Agaricomycotina</taxon>
        <taxon>Agaricomycetes</taxon>
        <taxon>Agaricomycetidae</taxon>
        <taxon>Agaricales</taxon>
        <taxon>Marasmiineae</taxon>
        <taxon>Mycenaceae</taxon>
        <taxon>Mycena</taxon>
    </lineage>
</organism>
<feature type="compositionally biased region" description="Polar residues" evidence="3">
    <location>
        <begin position="572"/>
        <end position="585"/>
    </location>
</feature>
<dbReference type="PANTHER" id="PTHR44845">
    <property type="entry name" value="CARRIER DOMAIN-CONTAINING PROTEIN"/>
    <property type="match status" value="1"/>
</dbReference>
<protein>
    <recommendedName>
        <fullName evidence="4">Thioester reductase (TE) domain-containing protein</fullName>
    </recommendedName>
</protein>
<dbReference type="SUPFAM" id="SSF51735">
    <property type="entry name" value="NAD(P)-binding Rossmann-fold domains"/>
    <property type="match status" value="1"/>
</dbReference>
<dbReference type="EMBL" id="JARIHO010000005">
    <property type="protein sequence ID" value="KAJ7360798.1"/>
    <property type="molecule type" value="Genomic_DNA"/>
</dbReference>
<dbReference type="Proteomes" id="UP001218218">
    <property type="component" value="Unassembled WGS sequence"/>
</dbReference>
<dbReference type="InterPro" id="IPR036291">
    <property type="entry name" value="NAD(P)-bd_dom_sf"/>
</dbReference>
<gene>
    <name evidence="5" type="ORF">DFH08DRAFT_951448</name>
</gene>
<accession>A0AAD7AK24</accession>
<evidence type="ECO:0000259" key="4">
    <source>
        <dbReference type="Pfam" id="PF07993"/>
    </source>
</evidence>
<dbReference type="Gene3D" id="3.40.50.720">
    <property type="entry name" value="NAD(P)-binding Rossmann-like Domain"/>
    <property type="match status" value="2"/>
</dbReference>
<proteinExistence type="predicted"/>
<evidence type="ECO:0000313" key="5">
    <source>
        <dbReference type="EMBL" id="KAJ7360798.1"/>
    </source>
</evidence>